<accession>A0A6A4ANJ8</accession>
<reference evidence="2 3" key="1">
    <citation type="submission" date="2018-08" db="EMBL/GenBank/DDBJ databases">
        <title>Genomic investigation of the strawberry pathogen Phytophthora fragariae indicates pathogenicity is determined by transcriptional variation in three key races.</title>
        <authorList>
            <person name="Adams T.M."/>
            <person name="Armitage A.D."/>
            <person name="Sobczyk M.K."/>
            <person name="Bates H.J."/>
            <person name="Dunwell J.M."/>
            <person name="Nellist C.F."/>
            <person name="Harrison R.J."/>
        </authorList>
    </citation>
    <scope>NUCLEOTIDE SEQUENCE [LARGE SCALE GENOMIC DNA]</scope>
    <source>
        <strain evidence="2 3">SCRP333</strain>
    </source>
</reference>
<feature type="signal peptide" evidence="1">
    <location>
        <begin position="1"/>
        <end position="27"/>
    </location>
</feature>
<feature type="non-terminal residue" evidence="2">
    <location>
        <position position="90"/>
    </location>
</feature>
<gene>
    <name evidence="2" type="ORF">PR003_g35035</name>
</gene>
<dbReference type="EMBL" id="QXFT01013035">
    <property type="protein sequence ID" value="KAE9258869.1"/>
    <property type="molecule type" value="Genomic_DNA"/>
</dbReference>
<evidence type="ECO:0000256" key="1">
    <source>
        <dbReference type="SAM" id="SignalP"/>
    </source>
</evidence>
<dbReference type="AlphaFoldDB" id="A0A6A4ANJ8"/>
<dbReference type="Proteomes" id="UP000434957">
    <property type="component" value="Unassembled WGS sequence"/>
</dbReference>
<proteinExistence type="predicted"/>
<evidence type="ECO:0000313" key="2">
    <source>
        <dbReference type="EMBL" id="KAE9258869.1"/>
    </source>
</evidence>
<feature type="chain" id="PRO_5025534962" evidence="1">
    <location>
        <begin position="28"/>
        <end position="90"/>
    </location>
</feature>
<comment type="caution">
    <text evidence="2">The sequence shown here is derived from an EMBL/GenBank/DDBJ whole genome shotgun (WGS) entry which is preliminary data.</text>
</comment>
<name>A0A6A4ANJ8_9STRA</name>
<keyword evidence="3" id="KW-1185">Reference proteome</keyword>
<sequence>MGSPTRRAGTKFLHLLRLCSKLRKATACYVRKSRSISRASYLACGDPILSCTSSRQTTRLKKTFRCYVATAMLCEFSSTWPGTRRGCAKM</sequence>
<evidence type="ECO:0000313" key="3">
    <source>
        <dbReference type="Proteomes" id="UP000434957"/>
    </source>
</evidence>
<keyword evidence="1" id="KW-0732">Signal</keyword>
<protein>
    <submittedName>
        <fullName evidence="2">Uncharacterized protein</fullName>
    </submittedName>
</protein>
<organism evidence="2 3">
    <name type="scientific">Phytophthora rubi</name>
    <dbReference type="NCBI Taxonomy" id="129364"/>
    <lineage>
        <taxon>Eukaryota</taxon>
        <taxon>Sar</taxon>
        <taxon>Stramenopiles</taxon>
        <taxon>Oomycota</taxon>
        <taxon>Peronosporomycetes</taxon>
        <taxon>Peronosporales</taxon>
        <taxon>Peronosporaceae</taxon>
        <taxon>Phytophthora</taxon>
    </lineage>
</organism>